<reference evidence="3 4" key="1">
    <citation type="journal article" date="2019" name="Nat. Microbiol.">
        <title>Mediterranean grassland soil C-N compound turnover is dependent on rainfall and depth, and is mediated by genomically divergent microorganisms.</title>
        <authorList>
            <person name="Diamond S."/>
            <person name="Andeer P.F."/>
            <person name="Li Z."/>
            <person name="Crits-Christoph A."/>
            <person name="Burstein D."/>
            <person name="Anantharaman K."/>
            <person name="Lane K.R."/>
            <person name="Thomas B.C."/>
            <person name="Pan C."/>
            <person name="Northen T.R."/>
            <person name="Banfield J.F."/>
        </authorList>
    </citation>
    <scope>NUCLEOTIDE SEQUENCE [LARGE SCALE GENOMIC DNA]</scope>
    <source>
        <strain evidence="3">WS_6</strain>
    </source>
</reference>
<keyword evidence="2" id="KW-0028">Amino-acid biosynthesis</keyword>
<proteinExistence type="inferred from homology"/>
<dbReference type="InterPro" id="IPR037171">
    <property type="entry name" value="NagB/RpiA_transferase-like"/>
</dbReference>
<dbReference type="Pfam" id="PF01008">
    <property type="entry name" value="IF-2B"/>
    <property type="match status" value="1"/>
</dbReference>
<dbReference type="NCBIfam" id="TIGR00524">
    <property type="entry name" value="eIF-2B_rel"/>
    <property type="match status" value="1"/>
</dbReference>
<dbReference type="Gene3D" id="3.40.50.10470">
    <property type="entry name" value="Translation initiation factor eif-2b, domain 2"/>
    <property type="match status" value="1"/>
</dbReference>
<dbReference type="HAMAP" id="MF_01678">
    <property type="entry name" value="Salvage_MtnA"/>
    <property type="match status" value="1"/>
</dbReference>
<dbReference type="InterPro" id="IPR000649">
    <property type="entry name" value="IF-2B-related"/>
</dbReference>
<protein>
    <recommendedName>
        <fullName evidence="2">Methylthioribose-1-phosphate isomerase</fullName>
        <shortName evidence="2">M1Pi</shortName>
        <shortName evidence="2">MTR-1-P isomerase</shortName>
        <ecNumber evidence="2">5.3.1.23</ecNumber>
    </recommendedName>
    <alternativeName>
        <fullName evidence="2">S-methyl-5-thioribose-1-phosphate isomerase</fullName>
    </alternativeName>
</protein>
<dbReference type="GO" id="GO:0046523">
    <property type="term" value="F:S-methyl-5-thioribose-1-phosphate isomerase activity"/>
    <property type="evidence" value="ECO:0007669"/>
    <property type="project" value="UniProtKB-UniRule"/>
</dbReference>
<comment type="function">
    <text evidence="2">Catalyzes the interconversion of methylthioribose-1-phosphate (MTR-1-P) into methylthioribulose-1-phosphate (MTRu-1-P).</text>
</comment>
<feature type="site" description="Transition state stabilizer" evidence="2">
    <location>
        <position position="180"/>
    </location>
</feature>
<comment type="catalytic activity">
    <reaction evidence="2">
        <text>5-(methylsulfanyl)-alpha-D-ribose 1-phosphate = 5-(methylsulfanyl)-D-ribulose 1-phosphate</text>
        <dbReference type="Rhea" id="RHEA:19989"/>
        <dbReference type="ChEBI" id="CHEBI:58533"/>
        <dbReference type="ChEBI" id="CHEBI:58548"/>
        <dbReference type="EC" id="5.3.1.23"/>
    </reaction>
</comment>
<feature type="binding site" evidence="2">
    <location>
        <begin position="270"/>
        <end position="271"/>
    </location>
    <ligand>
        <name>substrate</name>
    </ligand>
</feature>
<dbReference type="UniPathway" id="UPA00904">
    <property type="reaction ID" value="UER00874"/>
</dbReference>
<evidence type="ECO:0000313" key="3">
    <source>
        <dbReference type="EMBL" id="TMQ58960.1"/>
    </source>
</evidence>
<dbReference type="GO" id="GO:0019509">
    <property type="term" value="P:L-methionine salvage from methylthioadenosine"/>
    <property type="evidence" value="ECO:0007669"/>
    <property type="project" value="UniProtKB-UniRule"/>
</dbReference>
<feature type="binding site" evidence="2">
    <location>
        <position position="101"/>
    </location>
    <ligand>
        <name>substrate</name>
    </ligand>
</feature>
<dbReference type="EMBL" id="VBOW01000027">
    <property type="protein sequence ID" value="TMQ58960.1"/>
    <property type="molecule type" value="Genomic_DNA"/>
</dbReference>
<dbReference type="NCBIfam" id="TIGR00512">
    <property type="entry name" value="salvage_mtnA"/>
    <property type="match status" value="1"/>
</dbReference>
<dbReference type="Gene3D" id="1.20.120.420">
    <property type="entry name" value="translation initiation factor eif-2b, domain 1"/>
    <property type="match status" value="1"/>
</dbReference>
<dbReference type="PANTHER" id="PTHR43475:SF1">
    <property type="entry name" value="METHYLTHIORIBOSE-1-PHOSPHATE ISOMERASE"/>
    <property type="match status" value="1"/>
</dbReference>
<dbReference type="EC" id="5.3.1.23" evidence="2"/>
<dbReference type="InterPro" id="IPR027363">
    <property type="entry name" value="M1Pi_N"/>
</dbReference>
<dbReference type="NCBIfam" id="NF004326">
    <property type="entry name" value="PRK05720.1"/>
    <property type="match status" value="1"/>
</dbReference>
<accession>A0A538T5Q0</accession>
<sequence length="372" mass="39471">MEPFRLDGERLWILDQTLLPREERWIEIADARGMVDAITRLRVRGAPAIGIAGALGLWLEARRIVRDEGGRAQAGPGSVGLLARTGIETLRSAARSIRVARPTAANLGWAVDRVLRVAEEAASPRSDAGVSAEIVDAETWTRAILAEALAIWEEDRAASRAMARWGASLFRSETRFLTHCHTGGLATGGGGTALGVLLELHRSGRLISVWATETRPVLQGARLTAWELQREGVAVTVVADGAAASLLARASIEAVVVGADRIARNGDVANKVGTYPLALAAREARIPFVVVAPSSTCDPECRSGAGIPIEERDPSEVLAYQGIPTAPSGVGASNPAFDVTPARLVTAIVTERGVHRAPRFLLAGVDKGSKYR</sequence>
<comment type="pathway">
    <text evidence="2">Amino-acid biosynthesis; L-methionine biosynthesis via salvage pathway; L-methionine from S-methyl-5-thio-alpha-D-ribose 1-phosphate: step 1/6.</text>
</comment>
<dbReference type="SUPFAM" id="SSF100950">
    <property type="entry name" value="NagB/RpiA/CoA transferase-like"/>
    <property type="match status" value="1"/>
</dbReference>
<evidence type="ECO:0000256" key="1">
    <source>
        <dbReference type="ARBA" id="ARBA00023235"/>
    </source>
</evidence>
<organism evidence="3 4">
    <name type="scientific">Eiseniibacteriota bacterium</name>
    <dbReference type="NCBI Taxonomy" id="2212470"/>
    <lineage>
        <taxon>Bacteria</taxon>
        <taxon>Candidatus Eiseniibacteriota</taxon>
    </lineage>
</organism>
<dbReference type="InterPro" id="IPR005251">
    <property type="entry name" value="IF-M1Pi"/>
</dbReference>
<comment type="caution">
    <text evidence="3">The sequence shown here is derived from an EMBL/GenBank/DDBJ whole genome shotgun (WGS) entry which is preliminary data.</text>
</comment>
<comment type="similarity">
    <text evidence="2">Belongs to the EIF-2B alpha/beta/delta subunits family. MtnA subfamily.</text>
</comment>
<evidence type="ECO:0000256" key="2">
    <source>
        <dbReference type="HAMAP-Rule" id="MF_01678"/>
    </source>
</evidence>
<gene>
    <name evidence="2 3" type="primary">mtnA</name>
    <name evidence="3" type="ORF">E6K76_06315</name>
</gene>
<evidence type="ECO:0000313" key="4">
    <source>
        <dbReference type="Proteomes" id="UP000316852"/>
    </source>
</evidence>
<dbReference type="FunFam" id="3.40.50.10470:FF:000006">
    <property type="entry name" value="Methylthioribose-1-phosphate isomerase"/>
    <property type="match status" value="1"/>
</dbReference>
<dbReference type="PANTHER" id="PTHR43475">
    <property type="entry name" value="METHYLTHIORIBOSE-1-PHOSPHATE ISOMERASE"/>
    <property type="match status" value="1"/>
</dbReference>
<keyword evidence="2" id="KW-0486">Methionine biosynthesis</keyword>
<dbReference type="InterPro" id="IPR011559">
    <property type="entry name" value="Initiation_fac_2B_a/b/d"/>
</dbReference>
<name>A0A538T5Q0_UNCEI</name>
<feature type="binding site" evidence="2">
    <location>
        <position position="219"/>
    </location>
    <ligand>
        <name>substrate</name>
    </ligand>
</feature>
<dbReference type="AlphaFoldDB" id="A0A538T5Q0"/>
<keyword evidence="1 2" id="KW-0413">Isomerase</keyword>
<dbReference type="Proteomes" id="UP000316852">
    <property type="component" value="Unassembled WGS sequence"/>
</dbReference>
<feature type="active site" description="Proton donor" evidence="2">
    <location>
        <position position="260"/>
    </location>
</feature>
<feature type="binding site" evidence="2">
    <location>
        <begin position="44"/>
        <end position="46"/>
    </location>
    <ligand>
        <name>substrate</name>
    </ligand>
</feature>
<dbReference type="InterPro" id="IPR042529">
    <property type="entry name" value="IF_2B-like_C"/>
</dbReference>